<feature type="domain" description="Ice-binding protein C-terminal" evidence="2">
    <location>
        <begin position="291"/>
        <end position="313"/>
    </location>
</feature>
<evidence type="ECO:0000313" key="3">
    <source>
        <dbReference type="EMBL" id="MDM4018336.1"/>
    </source>
</evidence>
<comment type="caution">
    <text evidence="3">The sequence shown here is derived from an EMBL/GenBank/DDBJ whole genome shotgun (WGS) entry which is preliminary data.</text>
</comment>
<name>A0ABT7PPE6_9BACT</name>
<reference evidence="3 4" key="1">
    <citation type="submission" date="2023-06" db="EMBL/GenBank/DDBJ databases">
        <title>Roseiconus lacunae JC819 isolated from Gulf of Mannar region, Tamil Nadu.</title>
        <authorList>
            <person name="Pk S."/>
            <person name="Ch S."/>
            <person name="Ch V.R."/>
        </authorList>
    </citation>
    <scope>NUCLEOTIDE SEQUENCE [LARGE SCALE GENOMIC DNA]</scope>
    <source>
        <strain evidence="3 4">JC819</strain>
    </source>
</reference>
<feature type="chain" id="PRO_5046390865" evidence="1">
    <location>
        <begin position="23"/>
        <end position="316"/>
    </location>
</feature>
<accession>A0ABT7PPE6</accession>
<dbReference type="EMBL" id="JASZZN010000021">
    <property type="protein sequence ID" value="MDM4018336.1"/>
    <property type="molecule type" value="Genomic_DNA"/>
</dbReference>
<keyword evidence="1" id="KW-0732">Signal</keyword>
<evidence type="ECO:0000259" key="2">
    <source>
        <dbReference type="Pfam" id="PF07589"/>
    </source>
</evidence>
<dbReference type="NCBIfam" id="TIGR02595">
    <property type="entry name" value="PEP_CTERM"/>
    <property type="match status" value="1"/>
</dbReference>
<organism evidence="3 4">
    <name type="scientific">Roseiconus lacunae</name>
    <dbReference type="NCBI Taxonomy" id="2605694"/>
    <lineage>
        <taxon>Bacteria</taxon>
        <taxon>Pseudomonadati</taxon>
        <taxon>Planctomycetota</taxon>
        <taxon>Planctomycetia</taxon>
        <taxon>Pirellulales</taxon>
        <taxon>Pirellulaceae</taxon>
        <taxon>Roseiconus</taxon>
    </lineage>
</organism>
<dbReference type="RefSeq" id="WP_289166130.1">
    <property type="nucleotide sequence ID" value="NZ_JASZZN010000021.1"/>
</dbReference>
<proteinExistence type="predicted"/>
<dbReference type="InterPro" id="IPR013424">
    <property type="entry name" value="Ice-binding_C"/>
</dbReference>
<protein>
    <submittedName>
        <fullName evidence="3">PEP-CTERM sorting domain-containing protein</fullName>
    </submittedName>
</protein>
<dbReference type="Proteomes" id="UP001239462">
    <property type="component" value="Unassembled WGS sequence"/>
</dbReference>
<keyword evidence="4" id="KW-1185">Reference proteome</keyword>
<dbReference type="Pfam" id="PF07589">
    <property type="entry name" value="PEP-CTERM"/>
    <property type="match status" value="1"/>
</dbReference>
<evidence type="ECO:0000256" key="1">
    <source>
        <dbReference type="SAM" id="SignalP"/>
    </source>
</evidence>
<sequence length="316" mass="33091">MKWFLSLVVAVVATISSQSANAGLFESILQNTAATPDGFATLLQDRDREILLTRDNLGNIVIDFDPVAGSVIDENDYLIGAFELESYQPVKADGGTIDPDIDLPDPSGRNITGVFVTKVLTKTTGLPGSFNTAYTLGVAEDDVWSALGIGRVGSGTMITFFENPNGNFVNESATGTLAPVADSLQSAHVGDLLFEVGFTGVGGAADGNEFWESISKGDDTLGVGANDVFFDANLGLTHNANPGTIIFGMHDSLSQGAAIAQLTGRVDANANLSNSLPVNTDTDFFISAQVVPEPTSFAIFGVMGLAGLGFRRRRSA</sequence>
<evidence type="ECO:0000313" key="4">
    <source>
        <dbReference type="Proteomes" id="UP001239462"/>
    </source>
</evidence>
<gene>
    <name evidence="3" type="ORF">QTN89_22990</name>
</gene>
<feature type="signal peptide" evidence="1">
    <location>
        <begin position="1"/>
        <end position="22"/>
    </location>
</feature>